<reference evidence="1 2" key="1">
    <citation type="submission" date="2019-08" db="EMBL/GenBank/DDBJ databases">
        <title>Whole genome of Aphis craccivora.</title>
        <authorList>
            <person name="Voronova N.V."/>
            <person name="Shulinski R.S."/>
            <person name="Bandarenka Y.V."/>
            <person name="Zhorov D.G."/>
            <person name="Warner D."/>
        </authorList>
    </citation>
    <scope>NUCLEOTIDE SEQUENCE [LARGE SCALE GENOMIC DNA]</scope>
    <source>
        <strain evidence="1">180601</strain>
        <tissue evidence="1">Whole Body</tissue>
    </source>
</reference>
<dbReference type="Proteomes" id="UP000478052">
    <property type="component" value="Unassembled WGS sequence"/>
</dbReference>
<organism evidence="1 2">
    <name type="scientific">Aphis craccivora</name>
    <name type="common">Cowpea aphid</name>
    <dbReference type="NCBI Taxonomy" id="307492"/>
    <lineage>
        <taxon>Eukaryota</taxon>
        <taxon>Metazoa</taxon>
        <taxon>Ecdysozoa</taxon>
        <taxon>Arthropoda</taxon>
        <taxon>Hexapoda</taxon>
        <taxon>Insecta</taxon>
        <taxon>Pterygota</taxon>
        <taxon>Neoptera</taxon>
        <taxon>Paraneoptera</taxon>
        <taxon>Hemiptera</taxon>
        <taxon>Sternorrhyncha</taxon>
        <taxon>Aphidomorpha</taxon>
        <taxon>Aphidoidea</taxon>
        <taxon>Aphididae</taxon>
        <taxon>Aphidini</taxon>
        <taxon>Aphis</taxon>
        <taxon>Aphis</taxon>
    </lineage>
</organism>
<accession>A0A6G0Z9B7</accession>
<sequence length="162" mass="18749">KERKSETYKSQIKEFEKQLDSLFDIAHANAFDIMKIEIDKEFLRSQRMPGRPEKNKEATKRRKYEAKLSNIELVETPAFTSSEEEEDPECSLHSEYEKIEYIPGSSGVQRATKSIMTSRLSAALDKCKVSDRIYTVYLWCLRGVKMYFENLILSIAGCITTT</sequence>
<proteinExistence type="predicted"/>
<dbReference type="AlphaFoldDB" id="A0A6G0Z9B7"/>
<dbReference type="EMBL" id="VUJU01000969">
    <property type="protein sequence ID" value="KAF0767430.1"/>
    <property type="molecule type" value="Genomic_DNA"/>
</dbReference>
<name>A0A6G0Z9B7_APHCR</name>
<gene>
    <name evidence="1" type="ORF">FWK35_00001619</name>
</gene>
<keyword evidence="2" id="KW-1185">Reference proteome</keyword>
<feature type="non-terminal residue" evidence="1">
    <location>
        <position position="1"/>
    </location>
</feature>
<evidence type="ECO:0000313" key="2">
    <source>
        <dbReference type="Proteomes" id="UP000478052"/>
    </source>
</evidence>
<protein>
    <submittedName>
        <fullName evidence="1">Uncharacterized protein</fullName>
    </submittedName>
</protein>
<dbReference type="OrthoDB" id="6626714at2759"/>
<evidence type="ECO:0000313" key="1">
    <source>
        <dbReference type="EMBL" id="KAF0767430.1"/>
    </source>
</evidence>
<comment type="caution">
    <text evidence="1">The sequence shown here is derived from an EMBL/GenBank/DDBJ whole genome shotgun (WGS) entry which is preliminary data.</text>
</comment>